<evidence type="ECO:0000313" key="3">
    <source>
        <dbReference type="Proteomes" id="UP000324996"/>
    </source>
</evidence>
<feature type="compositionally biased region" description="Polar residues" evidence="1">
    <location>
        <begin position="1"/>
        <end position="15"/>
    </location>
</feature>
<feature type="region of interest" description="Disordered" evidence="1">
    <location>
        <begin position="1"/>
        <end position="33"/>
    </location>
</feature>
<organism evidence="2 3">
    <name type="scientific">Iodidimonas nitroreducens</name>
    <dbReference type="NCBI Taxonomy" id="1236968"/>
    <lineage>
        <taxon>Bacteria</taxon>
        <taxon>Pseudomonadati</taxon>
        <taxon>Pseudomonadota</taxon>
        <taxon>Alphaproteobacteria</taxon>
        <taxon>Iodidimonadales</taxon>
        <taxon>Iodidimonadaceae</taxon>
        <taxon>Iodidimonas</taxon>
    </lineage>
</organism>
<sequence length="132" mass="14291">MGASSSSADIMSKTSDPQDRQPAAKEESATGAPHERELRLALVCYGGVSLAVYMHGITKEILKLVRASRASHDARTLSVGGECSYEDATPGIRDETDSERIYYECLCGISSMLICGWWWMCSPGPQPGASMR</sequence>
<reference evidence="2 3" key="1">
    <citation type="submission" date="2019-09" db="EMBL/GenBank/DDBJ databases">
        <title>NBRP : Genome information of microbial organism related human and environment.</title>
        <authorList>
            <person name="Hattori M."/>
            <person name="Oshima K."/>
            <person name="Inaba H."/>
            <person name="Suda W."/>
            <person name="Sakamoto M."/>
            <person name="Iino T."/>
            <person name="Kitahara M."/>
            <person name="Oshida Y."/>
            <person name="Iida T."/>
            <person name="Kudo T."/>
            <person name="Itoh T."/>
            <person name="Ohkuma M."/>
        </authorList>
    </citation>
    <scope>NUCLEOTIDE SEQUENCE [LARGE SCALE GENOMIC DNA]</scope>
    <source>
        <strain evidence="2 3">Q-1</strain>
    </source>
</reference>
<feature type="compositionally biased region" description="Basic and acidic residues" evidence="1">
    <location>
        <begin position="16"/>
        <end position="33"/>
    </location>
</feature>
<evidence type="ECO:0000313" key="2">
    <source>
        <dbReference type="EMBL" id="GER04681.1"/>
    </source>
</evidence>
<accession>A0A5A7N8K6</accession>
<name>A0A5A7N8K6_9PROT</name>
<dbReference type="AlphaFoldDB" id="A0A5A7N8K6"/>
<evidence type="ECO:0000256" key="1">
    <source>
        <dbReference type="SAM" id="MobiDB-lite"/>
    </source>
</evidence>
<dbReference type="Proteomes" id="UP000324996">
    <property type="component" value="Unassembled WGS sequence"/>
</dbReference>
<protein>
    <submittedName>
        <fullName evidence="2">Uncharacterized protein</fullName>
    </submittedName>
</protein>
<proteinExistence type="predicted"/>
<gene>
    <name evidence="2" type="ORF">JCM17846_23630</name>
</gene>
<dbReference type="EMBL" id="BKCN01000012">
    <property type="protein sequence ID" value="GER04681.1"/>
    <property type="molecule type" value="Genomic_DNA"/>
</dbReference>
<keyword evidence="3" id="KW-1185">Reference proteome</keyword>
<comment type="caution">
    <text evidence="2">The sequence shown here is derived from an EMBL/GenBank/DDBJ whole genome shotgun (WGS) entry which is preliminary data.</text>
</comment>